<sequence length="68" mass="7382">MSSLSHLARYLLILHGLLNIAQGLYSITNPQGWMHHAGPMFSGAPDHAVCAIGLGALGVGWYQFVFSW</sequence>
<evidence type="ECO:0000313" key="2">
    <source>
        <dbReference type="EMBL" id="OSS51865.1"/>
    </source>
</evidence>
<keyword evidence="1" id="KW-1133">Transmembrane helix</keyword>
<reference evidence="2 3" key="1">
    <citation type="journal article" date="2017" name="Genome Announc.">
        <title>Genome sequence of the saprophytic ascomycete Epicoccum nigrum ICMP 19927 strain isolated from New Zealand.</title>
        <authorList>
            <person name="Fokin M."/>
            <person name="Fleetwood D."/>
            <person name="Weir B.S."/>
            <person name="Villas-Boas S.G."/>
        </authorList>
    </citation>
    <scope>NUCLEOTIDE SEQUENCE [LARGE SCALE GENOMIC DNA]</scope>
    <source>
        <strain evidence="2 3">ICMP 19927</strain>
    </source>
</reference>
<keyword evidence="3" id="KW-1185">Reference proteome</keyword>
<keyword evidence="1" id="KW-0472">Membrane</keyword>
<keyword evidence="1" id="KW-0812">Transmembrane</keyword>
<dbReference type="InParanoid" id="A0A1Y2M6Y1"/>
<dbReference type="EMBL" id="KZ107840">
    <property type="protein sequence ID" value="OSS51865.1"/>
    <property type="molecule type" value="Genomic_DNA"/>
</dbReference>
<protein>
    <submittedName>
        <fullName evidence="2">Uncharacterized protein</fullName>
    </submittedName>
</protein>
<accession>A0A1Y2M6Y1</accession>
<dbReference type="AlphaFoldDB" id="A0A1Y2M6Y1"/>
<gene>
    <name evidence="2" type="ORF">B5807_03466</name>
</gene>
<name>A0A1Y2M6Y1_EPING</name>
<evidence type="ECO:0000256" key="1">
    <source>
        <dbReference type="SAM" id="Phobius"/>
    </source>
</evidence>
<proteinExistence type="predicted"/>
<organism evidence="2 3">
    <name type="scientific">Epicoccum nigrum</name>
    <name type="common">Soil fungus</name>
    <name type="synonym">Epicoccum purpurascens</name>
    <dbReference type="NCBI Taxonomy" id="105696"/>
    <lineage>
        <taxon>Eukaryota</taxon>
        <taxon>Fungi</taxon>
        <taxon>Dikarya</taxon>
        <taxon>Ascomycota</taxon>
        <taxon>Pezizomycotina</taxon>
        <taxon>Dothideomycetes</taxon>
        <taxon>Pleosporomycetidae</taxon>
        <taxon>Pleosporales</taxon>
        <taxon>Pleosporineae</taxon>
        <taxon>Didymellaceae</taxon>
        <taxon>Epicoccum</taxon>
    </lineage>
</organism>
<feature type="transmembrane region" description="Helical" evidence="1">
    <location>
        <begin position="7"/>
        <end position="27"/>
    </location>
</feature>
<feature type="transmembrane region" description="Helical" evidence="1">
    <location>
        <begin position="47"/>
        <end position="66"/>
    </location>
</feature>
<evidence type="ECO:0000313" key="3">
    <source>
        <dbReference type="Proteomes" id="UP000193240"/>
    </source>
</evidence>
<dbReference type="Proteomes" id="UP000193240">
    <property type="component" value="Unassembled WGS sequence"/>
</dbReference>